<keyword evidence="2" id="KW-0378">Hydrolase</keyword>
<comment type="caution">
    <text evidence="4">The sequence shown here is derived from an EMBL/GenBank/DDBJ whole genome shotgun (WGS) entry which is preliminary data.</text>
</comment>
<reference evidence="4" key="1">
    <citation type="submission" date="2020-04" db="EMBL/GenBank/DDBJ databases">
        <authorList>
            <person name="Alioto T."/>
            <person name="Alioto T."/>
            <person name="Gomez Garrido J."/>
        </authorList>
    </citation>
    <scope>NUCLEOTIDE SEQUENCE</scope>
    <source>
        <strain evidence="4">A484AB</strain>
    </source>
</reference>
<gene>
    <name evidence="4" type="ORF">PACLA_8A055828</name>
</gene>
<keyword evidence="3 4" id="KW-0269">Exonuclease</keyword>
<proteinExistence type="predicted"/>
<dbReference type="PANTHER" id="PTHR13620:SF104">
    <property type="entry name" value="EXONUCLEASE 3'-5' DOMAIN-CONTAINING PROTEIN 2"/>
    <property type="match status" value="1"/>
</dbReference>
<evidence type="ECO:0000313" key="5">
    <source>
        <dbReference type="Proteomes" id="UP001152795"/>
    </source>
</evidence>
<dbReference type="EMBL" id="CACRXK020024066">
    <property type="protein sequence ID" value="CAB4038315.1"/>
    <property type="molecule type" value="Genomic_DNA"/>
</dbReference>
<evidence type="ECO:0000256" key="3">
    <source>
        <dbReference type="ARBA" id="ARBA00022839"/>
    </source>
</evidence>
<name>A0A7D9LTS5_PARCT</name>
<organism evidence="4 5">
    <name type="scientific">Paramuricea clavata</name>
    <name type="common">Red gorgonian</name>
    <name type="synonym">Violescent sea-whip</name>
    <dbReference type="NCBI Taxonomy" id="317549"/>
    <lineage>
        <taxon>Eukaryota</taxon>
        <taxon>Metazoa</taxon>
        <taxon>Cnidaria</taxon>
        <taxon>Anthozoa</taxon>
        <taxon>Octocorallia</taxon>
        <taxon>Malacalcyonacea</taxon>
        <taxon>Plexauridae</taxon>
        <taxon>Paramuricea</taxon>
    </lineage>
</organism>
<accession>A0A7D9LTS5</accession>
<dbReference type="AlphaFoldDB" id="A0A7D9LTS5"/>
<dbReference type="SUPFAM" id="SSF53098">
    <property type="entry name" value="Ribonuclease H-like"/>
    <property type="match status" value="1"/>
</dbReference>
<dbReference type="GO" id="GO:0005737">
    <property type="term" value="C:cytoplasm"/>
    <property type="evidence" value="ECO:0007669"/>
    <property type="project" value="TreeGrafter"/>
</dbReference>
<dbReference type="InterPro" id="IPR051132">
    <property type="entry name" value="3-5_Exonuclease_domain"/>
</dbReference>
<dbReference type="GO" id="GO:0005634">
    <property type="term" value="C:nucleus"/>
    <property type="evidence" value="ECO:0007669"/>
    <property type="project" value="TreeGrafter"/>
</dbReference>
<dbReference type="GO" id="GO:0006139">
    <property type="term" value="P:nucleobase-containing compound metabolic process"/>
    <property type="evidence" value="ECO:0007669"/>
    <property type="project" value="InterPro"/>
</dbReference>
<keyword evidence="5" id="KW-1185">Reference proteome</keyword>
<protein>
    <submittedName>
        <fullName evidence="4">Exonuclease 3 -5 domain-containing 2-like</fullName>
    </submittedName>
</protein>
<evidence type="ECO:0000313" key="4">
    <source>
        <dbReference type="EMBL" id="CAB4038315.1"/>
    </source>
</evidence>
<dbReference type="InterPro" id="IPR036397">
    <property type="entry name" value="RNaseH_sf"/>
</dbReference>
<dbReference type="Proteomes" id="UP001152795">
    <property type="component" value="Unassembled WGS sequence"/>
</dbReference>
<dbReference type="GO" id="GO:0008408">
    <property type="term" value="F:3'-5' exonuclease activity"/>
    <property type="evidence" value="ECO:0007669"/>
    <property type="project" value="InterPro"/>
</dbReference>
<dbReference type="Pfam" id="PF01612">
    <property type="entry name" value="DNA_pol_A_exo1"/>
    <property type="match status" value="1"/>
</dbReference>
<evidence type="ECO:0000256" key="1">
    <source>
        <dbReference type="ARBA" id="ARBA00022722"/>
    </source>
</evidence>
<dbReference type="OrthoDB" id="1920326at2759"/>
<sequence>MVENVNFSSDVVVFEDLSACNAKLCEEMKNYSYEIIVLGLDCEWVSRERQGESPVSPVALLQLAFPNGTCFLLRLCKMEARLPDKLREILEDRNILKSGVGISEDAKKLNTCYGLVMQGCVDLRHVALRCQGYVEHCISEGGSR</sequence>
<dbReference type="PANTHER" id="PTHR13620">
    <property type="entry name" value="3-5 EXONUCLEASE"/>
    <property type="match status" value="1"/>
</dbReference>
<dbReference type="Gene3D" id="3.30.420.10">
    <property type="entry name" value="Ribonuclease H-like superfamily/Ribonuclease H"/>
    <property type="match status" value="1"/>
</dbReference>
<dbReference type="InterPro" id="IPR002562">
    <property type="entry name" value="3'-5'_exonuclease_dom"/>
</dbReference>
<dbReference type="GO" id="GO:0003676">
    <property type="term" value="F:nucleic acid binding"/>
    <property type="evidence" value="ECO:0007669"/>
    <property type="project" value="InterPro"/>
</dbReference>
<dbReference type="InterPro" id="IPR012337">
    <property type="entry name" value="RNaseH-like_sf"/>
</dbReference>
<keyword evidence="1" id="KW-0540">Nuclease</keyword>
<evidence type="ECO:0000256" key="2">
    <source>
        <dbReference type="ARBA" id="ARBA00022801"/>
    </source>
</evidence>